<comment type="similarity">
    <text evidence="2 9">Belongs to the SLC41A transporter family.</text>
</comment>
<dbReference type="Pfam" id="PF01769">
    <property type="entry name" value="MgtE"/>
    <property type="match status" value="1"/>
</dbReference>
<dbReference type="Gene3D" id="1.25.60.10">
    <property type="entry name" value="MgtE N-terminal domain-like"/>
    <property type="match status" value="1"/>
</dbReference>
<feature type="transmembrane region" description="Helical" evidence="9">
    <location>
        <begin position="317"/>
        <end position="344"/>
    </location>
</feature>
<dbReference type="NCBIfam" id="TIGR00400">
    <property type="entry name" value="mgtE"/>
    <property type="match status" value="1"/>
</dbReference>
<evidence type="ECO:0000256" key="6">
    <source>
        <dbReference type="ARBA" id="ARBA00022989"/>
    </source>
</evidence>
<keyword evidence="9" id="KW-1003">Cell membrane</keyword>
<dbReference type="InterPro" id="IPR046342">
    <property type="entry name" value="CBS_dom_sf"/>
</dbReference>
<sequence length="455" mass="49185">MSEPATSEENEMEARLAYLDEALESGRMRRLKPMLHALHPAEIALLLESVPRAKREVVWSLVPEEDHGETLLHVNDEVRSELIEAMDHSVLLAATEGMPIDDLADFIEDLPDQVTREVLRSMDVQNRERLEAVMSYPSDSAGGLMNNDTITVRPDVTLDVVGRYLRQRGTLPEDTNTLFVVSRYGRYLGMLTLAKLVTLDPERDVSEVMDTDLEALTVDMPAAQVAKRFQDLDLISAPVVDPDGRLVGRITIDDVVDVIRDEAEHSIMTMAGLDEEEDVFAPIARSARRRAVWLGANLFTAFLAAQVVGLFEATLSQVVALAVLMPIVASMGGIGGSQTLTLMIRGLSLGQIGFSNARTLLVKELAVAVINGLLWGAVVGVIAEVWFGNAVLGLIIAVALVINQIGAAVAGVGIPLAMKKMNIDPALAGSVVLTTITDVIGFSAFLGLGTLFLLD</sequence>
<dbReference type="SMART" id="SM00116">
    <property type="entry name" value="CBS"/>
    <property type="match status" value="2"/>
</dbReference>
<dbReference type="EMBL" id="AYKH01000040">
    <property type="protein sequence ID" value="ROO25002.1"/>
    <property type="molecule type" value="Genomic_DNA"/>
</dbReference>
<dbReference type="InterPro" id="IPR000644">
    <property type="entry name" value="CBS_dom"/>
</dbReference>
<dbReference type="PROSITE" id="PS51371">
    <property type="entry name" value="CBS"/>
    <property type="match status" value="2"/>
</dbReference>
<dbReference type="Pfam" id="PF00571">
    <property type="entry name" value="CBS"/>
    <property type="match status" value="2"/>
</dbReference>
<dbReference type="InterPro" id="IPR006668">
    <property type="entry name" value="Mg_transptr_MgtE_intracell_dom"/>
</dbReference>
<evidence type="ECO:0000256" key="3">
    <source>
        <dbReference type="ARBA" id="ARBA00022448"/>
    </source>
</evidence>
<dbReference type="PANTHER" id="PTHR43773">
    <property type="entry name" value="MAGNESIUM TRANSPORTER MGTE"/>
    <property type="match status" value="1"/>
</dbReference>
<keyword evidence="4 9" id="KW-0812">Transmembrane</keyword>
<protein>
    <recommendedName>
        <fullName evidence="9">Magnesium transporter MgtE</fullName>
    </recommendedName>
</protein>
<keyword evidence="8" id="KW-0129">CBS domain</keyword>
<dbReference type="PANTHER" id="PTHR43773:SF1">
    <property type="entry name" value="MAGNESIUM TRANSPORTER MGTE"/>
    <property type="match status" value="1"/>
</dbReference>
<dbReference type="Proteomes" id="UP000283993">
    <property type="component" value="Unassembled WGS sequence"/>
</dbReference>
<feature type="transmembrane region" description="Helical" evidence="9">
    <location>
        <begin position="365"/>
        <end position="387"/>
    </location>
</feature>
<evidence type="ECO:0000256" key="9">
    <source>
        <dbReference type="RuleBase" id="RU362011"/>
    </source>
</evidence>
<dbReference type="InterPro" id="IPR006667">
    <property type="entry name" value="SLC41_membr_dom"/>
</dbReference>
<feature type="domain" description="CBS" evidence="10">
    <location>
        <begin position="145"/>
        <end position="207"/>
    </location>
</feature>
<comment type="subunit">
    <text evidence="9">Homodimer.</text>
</comment>
<keyword evidence="6 9" id="KW-1133">Transmembrane helix</keyword>
<dbReference type="CDD" id="cd04606">
    <property type="entry name" value="CBS_pair_Mg_transporter"/>
    <property type="match status" value="1"/>
</dbReference>
<reference evidence="11 12" key="1">
    <citation type="submission" date="2013-10" db="EMBL/GenBank/DDBJ databases">
        <title>Salinisphaera orenii MK-B5 Genome Sequencing.</title>
        <authorList>
            <person name="Lai Q."/>
            <person name="Li C."/>
            <person name="Shao Z."/>
        </authorList>
    </citation>
    <scope>NUCLEOTIDE SEQUENCE [LARGE SCALE GENOMIC DNA]</scope>
    <source>
        <strain evidence="11 12">MK-B5</strain>
    </source>
</reference>
<keyword evidence="7 9" id="KW-0472">Membrane</keyword>
<keyword evidence="3 9" id="KW-0813">Transport</keyword>
<dbReference type="GO" id="GO:0015095">
    <property type="term" value="F:magnesium ion transmembrane transporter activity"/>
    <property type="evidence" value="ECO:0007669"/>
    <property type="project" value="UniProtKB-UniRule"/>
</dbReference>
<evidence type="ECO:0000256" key="1">
    <source>
        <dbReference type="ARBA" id="ARBA00004141"/>
    </source>
</evidence>
<comment type="function">
    <text evidence="9">Acts as a magnesium transporter.</text>
</comment>
<dbReference type="SUPFAM" id="SSF161093">
    <property type="entry name" value="MgtE membrane domain-like"/>
    <property type="match status" value="1"/>
</dbReference>
<dbReference type="InterPro" id="IPR038076">
    <property type="entry name" value="MgtE_N_sf"/>
</dbReference>
<feature type="transmembrane region" description="Helical" evidence="9">
    <location>
        <begin position="393"/>
        <end position="414"/>
    </location>
</feature>
<dbReference type="SUPFAM" id="SSF158791">
    <property type="entry name" value="MgtE N-terminal domain-like"/>
    <property type="match status" value="1"/>
</dbReference>
<keyword evidence="12" id="KW-1185">Reference proteome</keyword>
<dbReference type="Gene3D" id="3.10.580.10">
    <property type="entry name" value="CBS-domain"/>
    <property type="match status" value="1"/>
</dbReference>
<evidence type="ECO:0000256" key="7">
    <source>
        <dbReference type="ARBA" id="ARBA00023136"/>
    </source>
</evidence>
<dbReference type="Gene3D" id="1.10.357.20">
    <property type="entry name" value="SLC41 divalent cation transporters, integral membrane domain"/>
    <property type="match status" value="1"/>
</dbReference>
<dbReference type="GO" id="GO:0046872">
    <property type="term" value="F:metal ion binding"/>
    <property type="evidence" value="ECO:0007669"/>
    <property type="project" value="UniProtKB-KW"/>
</dbReference>
<dbReference type="AlphaFoldDB" id="A0A423PHB4"/>
<feature type="transmembrane region" description="Helical" evidence="9">
    <location>
        <begin position="426"/>
        <end position="454"/>
    </location>
</feature>
<dbReference type="RefSeq" id="WP_123589472.1">
    <property type="nucleotide sequence ID" value="NZ_AYKH01000040.1"/>
</dbReference>
<evidence type="ECO:0000256" key="8">
    <source>
        <dbReference type="PROSITE-ProRule" id="PRU00703"/>
    </source>
</evidence>
<organism evidence="11 12">
    <name type="scientific">Salinisphaera orenii MK-B5</name>
    <dbReference type="NCBI Taxonomy" id="856730"/>
    <lineage>
        <taxon>Bacteria</taxon>
        <taxon>Pseudomonadati</taxon>
        <taxon>Pseudomonadota</taxon>
        <taxon>Gammaproteobacteria</taxon>
        <taxon>Salinisphaerales</taxon>
        <taxon>Salinisphaeraceae</taxon>
        <taxon>Salinisphaera</taxon>
    </lineage>
</organism>
<name>A0A423PHB4_9GAMM</name>
<keyword evidence="5 9" id="KW-0460">Magnesium</keyword>
<evidence type="ECO:0000259" key="10">
    <source>
        <dbReference type="PROSITE" id="PS51371"/>
    </source>
</evidence>
<evidence type="ECO:0000313" key="12">
    <source>
        <dbReference type="Proteomes" id="UP000283993"/>
    </source>
</evidence>
<comment type="subcellular location">
    <subcellularLocation>
        <location evidence="9">Cell membrane</location>
        <topology evidence="9">Multi-pass membrane protein</topology>
    </subcellularLocation>
    <subcellularLocation>
        <location evidence="1">Membrane</location>
        <topology evidence="1">Multi-pass membrane protein</topology>
    </subcellularLocation>
</comment>
<dbReference type="InterPro" id="IPR006669">
    <property type="entry name" value="MgtE_transporter"/>
</dbReference>
<dbReference type="GO" id="GO:0005886">
    <property type="term" value="C:plasma membrane"/>
    <property type="evidence" value="ECO:0007669"/>
    <property type="project" value="UniProtKB-SubCell"/>
</dbReference>
<dbReference type="InterPro" id="IPR036739">
    <property type="entry name" value="SLC41_membr_dom_sf"/>
</dbReference>
<dbReference type="Pfam" id="PF03448">
    <property type="entry name" value="MgtE_N"/>
    <property type="match status" value="1"/>
</dbReference>
<comment type="caution">
    <text evidence="11">The sequence shown here is derived from an EMBL/GenBank/DDBJ whole genome shotgun (WGS) entry which is preliminary data.</text>
</comment>
<accession>A0A423PHB4</accession>
<gene>
    <name evidence="11" type="ORF">SAOR_13605</name>
</gene>
<evidence type="ECO:0000256" key="5">
    <source>
        <dbReference type="ARBA" id="ARBA00022842"/>
    </source>
</evidence>
<dbReference type="SUPFAM" id="SSF54631">
    <property type="entry name" value="CBS-domain pair"/>
    <property type="match status" value="1"/>
</dbReference>
<dbReference type="SMART" id="SM00924">
    <property type="entry name" value="MgtE_N"/>
    <property type="match status" value="1"/>
</dbReference>
<proteinExistence type="inferred from homology"/>
<feature type="transmembrane region" description="Helical" evidence="9">
    <location>
        <begin position="291"/>
        <end position="311"/>
    </location>
</feature>
<keyword evidence="9" id="KW-0479">Metal-binding</keyword>
<feature type="domain" description="CBS" evidence="10">
    <location>
        <begin position="209"/>
        <end position="267"/>
    </location>
</feature>
<evidence type="ECO:0000256" key="2">
    <source>
        <dbReference type="ARBA" id="ARBA00009749"/>
    </source>
</evidence>
<evidence type="ECO:0000313" key="11">
    <source>
        <dbReference type="EMBL" id="ROO25002.1"/>
    </source>
</evidence>
<evidence type="ECO:0000256" key="4">
    <source>
        <dbReference type="ARBA" id="ARBA00022692"/>
    </source>
</evidence>